<dbReference type="EMBL" id="JAWDGP010005602">
    <property type="protein sequence ID" value="KAK3755362.1"/>
    <property type="molecule type" value="Genomic_DNA"/>
</dbReference>
<evidence type="ECO:0000313" key="2">
    <source>
        <dbReference type="Proteomes" id="UP001283361"/>
    </source>
</evidence>
<proteinExistence type="predicted"/>
<protein>
    <submittedName>
        <fullName evidence="1">Uncharacterized protein</fullName>
    </submittedName>
</protein>
<name>A0AAE1D340_9GAST</name>
<dbReference type="AlphaFoldDB" id="A0AAE1D340"/>
<organism evidence="1 2">
    <name type="scientific">Elysia crispata</name>
    <name type="common">lettuce slug</name>
    <dbReference type="NCBI Taxonomy" id="231223"/>
    <lineage>
        <taxon>Eukaryota</taxon>
        <taxon>Metazoa</taxon>
        <taxon>Spiralia</taxon>
        <taxon>Lophotrochozoa</taxon>
        <taxon>Mollusca</taxon>
        <taxon>Gastropoda</taxon>
        <taxon>Heterobranchia</taxon>
        <taxon>Euthyneura</taxon>
        <taxon>Panpulmonata</taxon>
        <taxon>Sacoglossa</taxon>
        <taxon>Placobranchoidea</taxon>
        <taxon>Plakobranchidae</taxon>
        <taxon>Elysia</taxon>
    </lineage>
</organism>
<keyword evidence="2" id="KW-1185">Reference proteome</keyword>
<accession>A0AAE1D340</accession>
<evidence type="ECO:0000313" key="1">
    <source>
        <dbReference type="EMBL" id="KAK3755362.1"/>
    </source>
</evidence>
<dbReference type="Proteomes" id="UP001283361">
    <property type="component" value="Unassembled WGS sequence"/>
</dbReference>
<gene>
    <name evidence="1" type="ORF">RRG08_026092</name>
</gene>
<comment type="caution">
    <text evidence="1">The sequence shown here is derived from an EMBL/GenBank/DDBJ whole genome shotgun (WGS) entry which is preliminary data.</text>
</comment>
<reference evidence="1" key="1">
    <citation type="journal article" date="2023" name="G3 (Bethesda)">
        <title>A reference genome for the long-term kleptoplast-retaining sea slug Elysia crispata morphotype clarki.</title>
        <authorList>
            <person name="Eastman K.E."/>
            <person name="Pendleton A.L."/>
            <person name="Shaikh M.A."/>
            <person name="Suttiyut T."/>
            <person name="Ogas R."/>
            <person name="Tomko P."/>
            <person name="Gavelis G."/>
            <person name="Widhalm J.R."/>
            <person name="Wisecaver J.H."/>
        </authorList>
    </citation>
    <scope>NUCLEOTIDE SEQUENCE</scope>
    <source>
        <strain evidence="1">ECLA1</strain>
    </source>
</reference>
<sequence length="82" mass="9046">MLNKNRIPWLIKARCMHFPVLYGADPTSHLLHGVYFRSILALANPGPMAHLCRDSTASPNALVSNCVAKYSQLNTGHQSTRA</sequence>